<evidence type="ECO:0000259" key="14">
    <source>
        <dbReference type="Pfam" id="PF02776"/>
    </source>
</evidence>
<dbReference type="GeneID" id="30964050"/>
<dbReference type="InterPro" id="IPR011766">
    <property type="entry name" value="TPP_enzyme_TPP-bd"/>
</dbReference>
<name>A0A1D2VKB4_9ASCO</name>
<feature type="binding site" evidence="9">
    <location>
        <position position="533"/>
    </location>
    <ligand>
        <name>Mg(2+)</name>
        <dbReference type="ChEBI" id="CHEBI:18420"/>
    </ligand>
</feature>
<protein>
    <submittedName>
        <fullName evidence="15">Pyruvate decarboxylase isozyme 1</fullName>
    </submittedName>
</protein>
<evidence type="ECO:0000256" key="1">
    <source>
        <dbReference type="ARBA" id="ARBA00001964"/>
    </source>
</evidence>
<keyword evidence="7" id="KW-0456">Lyase</keyword>
<keyword evidence="15" id="KW-0670">Pyruvate</keyword>
<dbReference type="Gene3D" id="3.40.50.1220">
    <property type="entry name" value="TPP-binding domain"/>
    <property type="match status" value="1"/>
</dbReference>
<dbReference type="STRING" id="1344418.A0A1D2VKB4"/>
<dbReference type="GO" id="GO:0005829">
    <property type="term" value="C:cytosol"/>
    <property type="evidence" value="ECO:0007669"/>
    <property type="project" value="TreeGrafter"/>
</dbReference>
<keyword evidence="5 9" id="KW-0460">Magnesium</keyword>
<dbReference type="Pfam" id="PF02776">
    <property type="entry name" value="TPP_enzyme_N"/>
    <property type="match status" value="1"/>
</dbReference>
<gene>
    <name evidence="15" type="ORF">ASCRUDRAFT_33289</name>
</gene>
<evidence type="ECO:0000313" key="15">
    <source>
        <dbReference type="EMBL" id="ODV62015.1"/>
    </source>
</evidence>
<reference evidence="16" key="1">
    <citation type="submission" date="2016-05" db="EMBL/GenBank/DDBJ databases">
        <title>Comparative genomics of biotechnologically important yeasts.</title>
        <authorList>
            <consortium name="DOE Joint Genome Institute"/>
            <person name="Riley R."/>
            <person name="Haridas S."/>
            <person name="Wolfe K.H."/>
            <person name="Lopes M.R."/>
            <person name="Hittinger C.T."/>
            <person name="Goker M."/>
            <person name="Salamov A."/>
            <person name="Wisecaver J."/>
            <person name="Long T.M."/>
            <person name="Aerts A.L."/>
            <person name="Barry K."/>
            <person name="Choi C."/>
            <person name="Clum A."/>
            <person name="Coughlan A.Y."/>
            <person name="Deshpande S."/>
            <person name="Douglass A.P."/>
            <person name="Hanson S.J."/>
            <person name="Klenk H.-P."/>
            <person name="Labutti K."/>
            <person name="Lapidus A."/>
            <person name="Lindquist E."/>
            <person name="Lipzen A."/>
            <person name="Meier-Kolthoff J.P."/>
            <person name="Ohm R.A."/>
            <person name="Otillar R.P."/>
            <person name="Pangilinan J."/>
            <person name="Peng Y."/>
            <person name="Rokas A."/>
            <person name="Rosa C.A."/>
            <person name="Scheuner C."/>
            <person name="Sibirny A.A."/>
            <person name="Slot J.C."/>
            <person name="Stielow J.B."/>
            <person name="Sun H."/>
            <person name="Kurtzman C.P."/>
            <person name="Blackwell M."/>
            <person name="Grigoriev I.V."/>
            <person name="Jeffries T.W."/>
        </authorList>
    </citation>
    <scope>NUCLEOTIDE SEQUENCE [LARGE SCALE GENOMIC DNA]</scope>
    <source>
        <strain evidence="16">DSM 1968</strain>
    </source>
</reference>
<dbReference type="InterPro" id="IPR047214">
    <property type="entry name" value="TPP_PDC_IPDC"/>
</dbReference>
<dbReference type="GO" id="GO:0005634">
    <property type="term" value="C:nucleus"/>
    <property type="evidence" value="ECO:0007669"/>
    <property type="project" value="TreeGrafter"/>
</dbReference>
<dbReference type="InterPro" id="IPR000399">
    <property type="entry name" value="TPP-bd_CS"/>
</dbReference>
<comment type="cofactor">
    <cofactor evidence="9">
        <name>Mg(2+)</name>
        <dbReference type="ChEBI" id="CHEBI:18420"/>
    </cofactor>
    <text evidence="9">Binds 1 Mg(2+) per subunit.</text>
</comment>
<dbReference type="GO" id="GO:0004737">
    <property type="term" value="F:pyruvate decarboxylase activity"/>
    <property type="evidence" value="ECO:0007669"/>
    <property type="project" value="TreeGrafter"/>
</dbReference>
<dbReference type="Gene3D" id="3.40.50.970">
    <property type="match status" value="2"/>
</dbReference>
<evidence type="ECO:0000256" key="5">
    <source>
        <dbReference type="ARBA" id="ARBA00022842"/>
    </source>
</evidence>
<evidence type="ECO:0000256" key="10">
    <source>
        <dbReference type="RuleBase" id="RU362132"/>
    </source>
</evidence>
<dbReference type="OrthoDB" id="3970464at2759"/>
<keyword evidence="16" id="KW-1185">Reference proteome</keyword>
<dbReference type="PANTHER" id="PTHR43452">
    <property type="entry name" value="PYRUVATE DECARBOXYLASE"/>
    <property type="match status" value="1"/>
</dbReference>
<dbReference type="FunFam" id="3.40.50.970:FF:000024">
    <property type="entry name" value="Pyruvate decarboxylase isozyme"/>
    <property type="match status" value="1"/>
</dbReference>
<evidence type="ECO:0000256" key="9">
    <source>
        <dbReference type="PIRSR" id="PIRSR036565-2"/>
    </source>
</evidence>
<dbReference type="EMBL" id="KV454478">
    <property type="protein sequence ID" value="ODV62015.1"/>
    <property type="molecule type" value="Genomic_DNA"/>
</dbReference>
<keyword evidence="6 10" id="KW-0786">Thiamine pyrophosphate</keyword>
<evidence type="ECO:0000313" key="16">
    <source>
        <dbReference type="Proteomes" id="UP000095038"/>
    </source>
</evidence>
<dbReference type="SUPFAM" id="SSF52518">
    <property type="entry name" value="Thiamin diphosphate-binding fold (THDP-binding)"/>
    <property type="match status" value="2"/>
</dbReference>
<comment type="cofactor">
    <cofactor evidence="1">
        <name>thiamine diphosphate</name>
        <dbReference type="ChEBI" id="CHEBI:58937"/>
    </cofactor>
</comment>
<keyword evidence="4" id="KW-0210">Decarboxylase</keyword>
<dbReference type="SUPFAM" id="SSF52467">
    <property type="entry name" value="DHS-like NAD/FAD-binding domain"/>
    <property type="match status" value="1"/>
</dbReference>
<evidence type="ECO:0000256" key="7">
    <source>
        <dbReference type="ARBA" id="ARBA00023239"/>
    </source>
</evidence>
<feature type="domain" description="Thiamine pyrophosphate enzyme N-terminal TPP-binding" evidence="14">
    <location>
        <begin position="57"/>
        <end position="162"/>
    </location>
</feature>
<keyword evidence="3 9" id="KW-0479">Metal-binding</keyword>
<evidence type="ECO:0000256" key="4">
    <source>
        <dbReference type="ARBA" id="ARBA00022793"/>
    </source>
</evidence>
<feature type="compositionally biased region" description="Polar residues" evidence="11">
    <location>
        <begin position="1"/>
        <end position="14"/>
    </location>
</feature>
<feature type="domain" description="Thiamine pyrophosphate enzyme TPP-binding" evidence="13">
    <location>
        <begin position="460"/>
        <end position="602"/>
    </location>
</feature>
<dbReference type="Pfam" id="PF02775">
    <property type="entry name" value="TPP_enzyme_C"/>
    <property type="match status" value="1"/>
</dbReference>
<dbReference type="Proteomes" id="UP000095038">
    <property type="component" value="Unassembled WGS sequence"/>
</dbReference>
<evidence type="ECO:0000256" key="11">
    <source>
        <dbReference type="SAM" id="MobiDB-lite"/>
    </source>
</evidence>
<organism evidence="15 16">
    <name type="scientific">Ascoidea rubescens DSM 1968</name>
    <dbReference type="NCBI Taxonomy" id="1344418"/>
    <lineage>
        <taxon>Eukaryota</taxon>
        <taxon>Fungi</taxon>
        <taxon>Dikarya</taxon>
        <taxon>Ascomycota</taxon>
        <taxon>Saccharomycotina</taxon>
        <taxon>Saccharomycetes</taxon>
        <taxon>Ascoideaceae</taxon>
        <taxon>Ascoidea</taxon>
    </lineage>
</organism>
<comment type="similarity">
    <text evidence="2 10">Belongs to the TPP enzyme family.</text>
</comment>
<dbReference type="PIRSF" id="PIRSF036565">
    <property type="entry name" value="Pyruvt_ip_decrb"/>
    <property type="match status" value="1"/>
</dbReference>
<evidence type="ECO:0000259" key="12">
    <source>
        <dbReference type="Pfam" id="PF00205"/>
    </source>
</evidence>
<dbReference type="GO" id="GO:0000949">
    <property type="term" value="P:aromatic amino acid family catabolic process to alcohol via Ehrlich pathway"/>
    <property type="evidence" value="ECO:0007669"/>
    <property type="project" value="TreeGrafter"/>
</dbReference>
<dbReference type="InterPro" id="IPR029061">
    <property type="entry name" value="THDP-binding"/>
</dbReference>
<dbReference type="PANTHER" id="PTHR43452:SF30">
    <property type="entry name" value="PYRUVATE DECARBOXYLASE ISOZYME 1-RELATED"/>
    <property type="match status" value="1"/>
</dbReference>
<feature type="binding site" evidence="9">
    <location>
        <position position="535"/>
    </location>
    <ligand>
        <name>Mg(2+)</name>
        <dbReference type="ChEBI" id="CHEBI:18420"/>
    </ligand>
</feature>
<evidence type="ECO:0000259" key="13">
    <source>
        <dbReference type="Pfam" id="PF02775"/>
    </source>
</evidence>
<dbReference type="FunCoup" id="A0A1D2VKB4">
    <property type="interactions" value="996"/>
</dbReference>
<feature type="binding site" evidence="9">
    <location>
        <position position="506"/>
    </location>
    <ligand>
        <name>Mg(2+)</name>
        <dbReference type="ChEBI" id="CHEBI:18420"/>
    </ligand>
</feature>
<comment type="catalytic activity">
    <reaction evidence="8">
        <text>pyruvate + H(+) = acetaldehyde + CO2</text>
        <dbReference type="Rhea" id="RHEA:45484"/>
        <dbReference type="ChEBI" id="CHEBI:15343"/>
        <dbReference type="ChEBI" id="CHEBI:15361"/>
        <dbReference type="ChEBI" id="CHEBI:15378"/>
        <dbReference type="ChEBI" id="CHEBI:16526"/>
    </reaction>
</comment>
<dbReference type="RefSeq" id="XP_020048322.1">
    <property type="nucleotide sequence ID" value="XM_020190414.1"/>
</dbReference>
<evidence type="ECO:0000256" key="3">
    <source>
        <dbReference type="ARBA" id="ARBA00022723"/>
    </source>
</evidence>
<dbReference type="FunFam" id="3.40.50.970:FF:000019">
    <property type="entry name" value="Pyruvate decarboxylase isozyme"/>
    <property type="match status" value="1"/>
</dbReference>
<evidence type="ECO:0000256" key="6">
    <source>
        <dbReference type="ARBA" id="ARBA00023052"/>
    </source>
</evidence>
<dbReference type="InParanoid" id="A0A1D2VKB4"/>
<dbReference type="GO" id="GO:0030976">
    <property type="term" value="F:thiamine pyrophosphate binding"/>
    <property type="evidence" value="ECO:0007669"/>
    <property type="project" value="InterPro"/>
</dbReference>
<dbReference type="InterPro" id="IPR012110">
    <property type="entry name" value="PDC/IPDC-like"/>
</dbReference>
<proteinExistence type="inferred from homology"/>
<evidence type="ECO:0000256" key="2">
    <source>
        <dbReference type="ARBA" id="ARBA00007812"/>
    </source>
</evidence>
<sequence length="630" mass="70895">MSSDSPVNFNSQGSKNENDPNDNKNNVNNESFDQLINNHAYNIHDYATEFKLPEKITLGRYIFERLKQLNVTTIFGVPGDFNLTLLDKVNEVKGLRWAGNANELNASYAADGYSRIKRMGCLVTTFGVGELSAINGVAGAYAEHVGLVHIVGVPSLRSQSNHLLLHHSLGNGDFHVFEKMSKDITKSTIVLHDLNHSPGAIDEAFREAFLSQRPVYIAIPTDLVDLTLPSTYLNKKLDLSLPLNDTEAEAEFINNVFNLVKKCENPIILVDACCSRHSCVSLTRQFSDLTKFPTFVTPMGKGSVDETNPRFSGVYVGKYSPDYVKNIVESADLIFSIGSLLSDFNTGAFTYSYKTKNLVEFHSDYCKIKHAFYTNLRMEHVLKRLVTKENSSKMLEILKEKDYYSKNTTIPPYITPKLDTKKNDKELTHSFLWDHLSLILREKDIIITETGTSSFGILQTRFPSQCIGISQILYGSIGYTVGACLGASMAIEEVEPERRVLLFIGDGSLQLTVQEISTMIKWNLNPYLFVLNNRGYTIERLIHGKTEKYNDVENWDYLSILKTFNGNVEKKYETKRIATVEDFKELAKDKDFAKNDKIRLIEVILDKDDAPTNLVHQATETAATNSGTSK</sequence>
<feature type="domain" description="Thiamine pyrophosphate enzyme central" evidence="12">
    <location>
        <begin position="253"/>
        <end position="377"/>
    </location>
</feature>
<accession>A0A1D2VKB4</accession>
<dbReference type="GO" id="GO:0000287">
    <property type="term" value="F:magnesium ion binding"/>
    <property type="evidence" value="ECO:0007669"/>
    <property type="project" value="InterPro"/>
</dbReference>
<dbReference type="InterPro" id="IPR047213">
    <property type="entry name" value="TPP_PYR_PDC_IPDC-like"/>
</dbReference>
<dbReference type="InterPro" id="IPR012001">
    <property type="entry name" value="Thiamin_PyroP_enz_TPP-bd_dom"/>
</dbReference>
<dbReference type="CDD" id="cd02005">
    <property type="entry name" value="TPP_PDC_IPDC"/>
    <property type="match status" value="1"/>
</dbReference>
<dbReference type="PROSITE" id="PS00187">
    <property type="entry name" value="TPP_ENZYMES"/>
    <property type="match status" value="1"/>
</dbReference>
<dbReference type="Pfam" id="PF00205">
    <property type="entry name" value="TPP_enzyme_M"/>
    <property type="match status" value="1"/>
</dbReference>
<dbReference type="AlphaFoldDB" id="A0A1D2VKB4"/>
<feature type="region of interest" description="Disordered" evidence="11">
    <location>
        <begin position="1"/>
        <end position="30"/>
    </location>
</feature>
<dbReference type="InterPro" id="IPR029035">
    <property type="entry name" value="DHS-like_NAD/FAD-binding_dom"/>
</dbReference>
<dbReference type="InterPro" id="IPR012000">
    <property type="entry name" value="Thiamin_PyroP_enz_cen_dom"/>
</dbReference>
<evidence type="ECO:0000256" key="8">
    <source>
        <dbReference type="ARBA" id="ARBA00048578"/>
    </source>
</evidence>
<dbReference type="CDD" id="cd07038">
    <property type="entry name" value="TPP_PYR_PDC_IPDC_like"/>
    <property type="match status" value="1"/>
</dbReference>